<evidence type="ECO:0000313" key="7">
    <source>
        <dbReference type="EMBL" id="KAA5608088.1"/>
    </source>
</evidence>
<name>A0A5M6IKK6_9PROT</name>
<evidence type="ECO:0000256" key="4">
    <source>
        <dbReference type="ARBA" id="ARBA00022967"/>
    </source>
</evidence>
<evidence type="ECO:0000313" key="8">
    <source>
        <dbReference type="Proteomes" id="UP000325255"/>
    </source>
</evidence>
<evidence type="ECO:0000259" key="6">
    <source>
        <dbReference type="PROSITE" id="PS50893"/>
    </source>
</evidence>
<dbReference type="OrthoDB" id="9810077at2"/>
<dbReference type="InterPro" id="IPR017871">
    <property type="entry name" value="ABC_transporter-like_CS"/>
</dbReference>
<dbReference type="Gene3D" id="3.40.50.300">
    <property type="entry name" value="P-loop containing nucleotide triphosphate hydrolases"/>
    <property type="match status" value="1"/>
</dbReference>
<dbReference type="RefSeq" id="WP_150045676.1">
    <property type="nucleotide sequence ID" value="NZ_OW485601.1"/>
</dbReference>
<dbReference type="SMART" id="SM00382">
    <property type="entry name" value="AAA"/>
    <property type="match status" value="1"/>
</dbReference>
<dbReference type="AlphaFoldDB" id="A0A5M6IKK6"/>
<organism evidence="7 8">
    <name type="scientific">Rhodovastum atsumiense</name>
    <dbReference type="NCBI Taxonomy" id="504468"/>
    <lineage>
        <taxon>Bacteria</taxon>
        <taxon>Pseudomonadati</taxon>
        <taxon>Pseudomonadota</taxon>
        <taxon>Alphaproteobacteria</taxon>
        <taxon>Acetobacterales</taxon>
        <taxon>Acetobacteraceae</taxon>
        <taxon>Rhodovastum</taxon>
    </lineage>
</organism>
<keyword evidence="3 7" id="KW-0067">ATP-binding</keyword>
<dbReference type="Proteomes" id="UP000325255">
    <property type="component" value="Unassembled WGS sequence"/>
</dbReference>
<dbReference type="GO" id="GO:0016887">
    <property type="term" value="F:ATP hydrolysis activity"/>
    <property type="evidence" value="ECO:0007669"/>
    <property type="project" value="InterPro"/>
</dbReference>
<protein>
    <submittedName>
        <fullName evidence="7">ABC transporter ATP-binding protein</fullName>
    </submittedName>
</protein>
<comment type="function">
    <text evidence="5">Part of the ABC transporter complex HmuTUV involved in hemin import. Responsible for energy coupling to the transport system.</text>
</comment>
<sequence>MIALRAGCVRLSGRAVLHDIDFRAQAGEVVALCGPNGAGKSTLLRALAGLLPGGVPPDPRHLGFLPQGARCAWGMTVAEVVALGRIPHGDADPAPVARAIAACGLDGLRAARVDRISGGQARRAMLARVLATEPEVMLLDEPTADLDPAAAHEIMALLRELARQGRCVLVVLHALDLATRYADRIVVMADGRIVADAPPADALPRAAAVFGLPWGSDPAPRLLPPAP</sequence>
<dbReference type="Pfam" id="PF00005">
    <property type="entry name" value="ABC_tran"/>
    <property type="match status" value="1"/>
</dbReference>
<evidence type="ECO:0000256" key="3">
    <source>
        <dbReference type="ARBA" id="ARBA00022840"/>
    </source>
</evidence>
<evidence type="ECO:0000256" key="2">
    <source>
        <dbReference type="ARBA" id="ARBA00022741"/>
    </source>
</evidence>
<dbReference type="InterPro" id="IPR027417">
    <property type="entry name" value="P-loop_NTPase"/>
</dbReference>
<dbReference type="InterPro" id="IPR003593">
    <property type="entry name" value="AAA+_ATPase"/>
</dbReference>
<keyword evidence="4" id="KW-1278">Translocase</keyword>
<dbReference type="PANTHER" id="PTHR42794">
    <property type="entry name" value="HEMIN IMPORT ATP-BINDING PROTEIN HMUV"/>
    <property type="match status" value="1"/>
</dbReference>
<keyword evidence="1" id="KW-0813">Transport</keyword>
<dbReference type="PROSITE" id="PS50893">
    <property type="entry name" value="ABC_TRANSPORTER_2"/>
    <property type="match status" value="1"/>
</dbReference>
<keyword evidence="8" id="KW-1185">Reference proteome</keyword>
<dbReference type="PROSITE" id="PS00211">
    <property type="entry name" value="ABC_TRANSPORTER_1"/>
    <property type="match status" value="1"/>
</dbReference>
<proteinExistence type="predicted"/>
<evidence type="ECO:0000256" key="1">
    <source>
        <dbReference type="ARBA" id="ARBA00022448"/>
    </source>
</evidence>
<dbReference type="GO" id="GO:0005524">
    <property type="term" value="F:ATP binding"/>
    <property type="evidence" value="ECO:0007669"/>
    <property type="project" value="UniProtKB-KW"/>
</dbReference>
<dbReference type="InterPro" id="IPR003439">
    <property type="entry name" value="ABC_transporter-like_ATP-bd"/>
</dbReference>
<evidence type="ECO:0000256" key="5">
    <source>
        <dbReference type="ARBA" id="ARBA00037066"/>
    </source>
</evidence>
<dbReference type="PANTHER" id="PTHR42794:SF1">
    <property type="entry name" value="HEMIN IMPORT ATP-BINDING PROTEIN HMUV"/>
    <property type="match status" value="1"/>
</dbReference>
<gene>
    <name evidence="7" type="ORF">F1189_30690</name>
</gene>
<reference evidence="7 8" key="1">
    <citation type="submission" date="2019-09" db="EMBL/GenBank/DDBJ databases">
        <title>Genome sequence of Rhodovastum atsumiense, a diverse member of the Acetobacteraceae family of non-sulfur purple photosynthetic bacteria.</title>
        <authorList>
            <person name="Meyer T."/>
            <person name="Kyndt J."/>
        </authorList>
    </citation>
    <scope>NUCLEOTIDE SEQUENCE [LARGE SCALE GENOMIC DNA]</scope>
    <source>
        <strain evidence="7 8">DSM 21279</strain>
    </source>
</reference>
<keyword evidence="2" id="KW-0547">Nucleotide-binding</keyword>
<feature type="domain" description="ABC transporter" evidence="6">
    <location>
        <begin position="2"/>
        <end position="215"/>
    </location>
</feature>
<dbReference type="EMBL" id="VWPK01000107">
    <property type="protein sequence ID" value="KAA5608088.1"/>
    <property type="molecule type" value="Genomic_DNA"/>
</dbReference>
<accession>A0A5M6IKK6</accession>
<comment type="caution">
    <text evidence="7">The sequence shown here is derived from an EMBL/GenBank/DDBJ whole genome shotgun (WGS) entry which is preliminary data.</text>
</comment>
<dbReference type="SUPFAM" id="SSF52540">
    <property type="entry name" value="P-loop containing nucleoside triphosphate hydrolases"/>
    <property type="match status" value="1"/>
</dbReference>